<sequence length="95" mass="10675">MHGHTFWVLGMGNTDEGPYQGQALETITPIERDTASVNPNSWLYIRVRMTNPGAWAFHSHIEWHLSNGLYIIFVSAPEMVRARLGTLPTLPSCPL</sequence>
<dbReference type="GO" id="GO:0016491">
    <property type="term" value="F:oxidoreductase activity"/>
    <property type="evidence" value="ECO:0007669"/>
    <property type="project" value="UniProtKB-KW"/>
</dbReference>
<keyword evidence="1" id="KW-0479">Metal-binding</keyword>
<dbReference type="InterPro" id="IPR011706">
    <property type="entry name" value="Cu-oxidase_C"/>
</dbReference>
<dbReference type="Gene3D" id="2.60.40.420">
    <property type="entry name" value="Cupredoxins - blue copper proteins"/>
    <property type="match status" value="1"/>
</dbReference>
<dbReference type="AlphaFoldDB" id="A0A6B2LV44"/>
<reference evidence="4" key="1">
    <citation type="journal article" date="2020" name="J. Eukaryot. Microbiol.">
        <title>De novo Sequencing, Assembly and Annotation of the Transcriptome for the Free-Living Testate Amoeba Arcella intermedia.</title>
        <authorList>
            <person name="Ribeiro G.M."/>
            <person name="Porfirio-Sousa A.L."/>
            <person name="Maurer-Alcala X.X."/>
            <person name="Katz L.A."/>
            <person name="Lahr D.J.G."/>
        </authorList>
    </citation>
    <scope>NUCLEOTIDE SEQUENCE</scope>
</reference>
<name>A0A6B2LV44_9EUKA</name>
<dbReference type="InterPro" id="IPR008972">
    <property type="entry name" value="Cupredoxin"/>
</dbReference>
<organism evidence="4">
    <name type="scientific">Arcella intermedia</name>
    <dbReference type="NCBI Taxonomy" id="1963864"/>
    <lineage>
        <taxon>Eukaryota</taxon>
        <taxon>Amoebozoa</taxon>
        <taxon>Tubulinea</taxon>
        <taxon>Elardia</taxon>
        <taxon>Arcellinida</taxon>
        <taxon>Sphaerothecina</taxon>
        <taxon>Arcellidae</taxon>
        <taxon>Arcella</taxon>
    </lineage>
</organism>
<accession>A0A6B2LV44</accession>
<dbReference type="GO" id="GO:0005507">
    <property type="term" value="F:copper ion binding"/>
    <property type="evidence" value="ECO:0007669"/>
    <property type="project" value="InterPro"/>
</dbReference>
<feature type="domain" description="Plastocyanin-like" evidence="3">
    <location>
        <begin position="1"/>
        <end position="77"/>
    </location>
</feature>
<proteinExistence type="predicted"/>
<dbReference type="PANTHER" id="PTHR11709">
    <property type="entry name" value="MULTI-COPPER OXIDASE"/>
    <property type="match status" value="1"/>
</dbReference>
<dbReference type="SUPFAM" id="SSF49503">
    <property type="entry name" value="Cupredoxins"/>
    <property type="match status" value="1"/>
</dbReference>
<protein>
    <recommendedName>
        <fullName evidence="3">Plastocyanin-like domain-containing protein</fullName>
    </recommendedName>
</protein>
<keyword evidence="2" id="KW-0560">Oxidoreductase</keyword>
<evidence type="ECO:0000259" key="3">
    <source>
        <dbReference type="Pfam" id="PF07731"/>
    </source>
</evidence>
<dbReference type="InterPro" id="IPR033138">
    <property type="entry name" value="Cu_oxidase_CS"/>
</dbReference>
<evidence type="ECO:0000256" key="1">
    <source>
        <dbReference type="ARBA" id="ARBA00022723"/>
    </source>
</evidence>
<evidence type="ECO:0000313" key="4">
    <source>
        <dbReference type="EMBL" id="NDV40648.1"/>
    </source>
</evidence>
<dbReference type="EMBL" id="GIBP01011679">
    <property type="protein sequence ID" value="NDV40648.1"/>
    <property type="molecule type" value="Transcribed_RNA"/>
</dbReference>
<dbReference type="Pfam" id="PF07731">
    <property type="entry name" value="Cu-oxidase_2"/>
    <property type="match status" value="1"/>
</dbReference>
<dbReference type="PROSITE" id="PS00079">
    <property type="entry name" value="MULTICOPPER_OXIDASE1"/>
    <property type="match status" value="1"/>
</dbReference>
<dbReference type="PANTHER" id="PTHR11709:SF511">
    <property type="entry name" value="LACCASE"/>
    <property type="match status" value="1"/>
</dbReference>
<dbReference type="InterPro" id="IPR045087">
    <property type="entry name" value="Cu-oxidase_fam"/>
</dbReference>
<evidence type="ECO:0000256" key="2">
    <source>
        <dbReference type="ARBA" id="ARBA00023002"/>
    </source>
</evidence>